<evidence type="ECO:0000256" key="24">
    <source>
        <dbReference type="ARBA" id="ARBA00023163"/>
    </source>
</evidence>
<dbReference type="GO" id="GO:0032886">
    <property type="term" value="P:regulation of microtubule-based process"/>
    <property type="evidence" value="ECO:0007669"/>
    <property type="project" value="UniProtKB-ARBA"/>
</dbReference>
<dbReference type="GO" id="GO:0006950">
    <property type="term" value="P:response to stress"/>
    <property type="evidence" value="ECO:0007669"/>
    <property type="project" value="UniProtKB-ARBA"/>
</dbReference>
<dbReference type="InterPro" id="IPR000286">
    <property type="entry name" value="HDACs"/>
</dbReference>
<evidence type="ECO:0000256" key="27">
    <source>
        <dbReference type="ARBA" id="ARBA00023242"/>
    </source>
</evidence>
<keyword evidence="10" id="KW-0488">Methylation</keyword>
<keyword evidence="20" id="KW-0862">Zinc</keyword>
<keyword evidence="27" id="KW-0539">Nucleus</keyword>
<feature type="region of interest" description="Disordered" evidence="34">
    <location>
        <begin position="908"/>
        <end position="937"/>
    </location>
</feature>
<keyword evidence="25" id="KW-0009">Actin-binding</keyword>
<keyword evidence="28" id="KW-0966">Cell projection</keyword>
<keyword evidence="22" id="KW-0156">Chromatin regulator</keyword>
<gene>
    <name evidence="36" type="ORF">P4O66_022809</name>
</gene>
<dbReference type="PANTHER" id="PTHR10625">
    <property type="entry name" value="HISTONE DEACETYLASE HDAC1-RELATED"/>
    <property type="match status" value="1"/>
</dbReference>
<dbReference type="InterPro" id="IPR037138">
    <property type="entry name" value="His_deacetylse_dom_sf"/>
</dbReference>
<evidence type="ECO:0000256" key="15">
    <source>
        <dbReference type="ARBA" id="ARBA00022723"/>
    </source>
</evidence>
<evidence type="ECO:0000256" key="26">
    <source>
        <dbReference type="ARBA" id="ARBA00023212"/>
    </source>
</evidence>
<dbReference type="GO" id="GO:0030424">
    <property type="term" value="C:axon"/>
    <property type="evidence" value="ECO:0007669"/>
    <property type="project" value="UniProtKB-SubCell"/>
</dbReference>
<dbReference type="GO" id="GO:0016787">
    <property type="term" value="F:hydrolase activity"/>
    <property type="evidence" value="ECO:0007669"/>
    <property type="project" value="UniProtKB-KW"/>
</dbReference>
<dbReference type="GO" id="GO:0003779">
    <property type="term" value="F:actin binding"/>
    <property type="evidence" value="ECO:0007669"/>
    <property type="project" value="UniProtKB-KW"/>
</dbReference>
<keyword evidence="17 33" id="KW-0863">Zinc-finger</keyword>
<evidence type="ECO:0000256" key="33">
    <source>
        <dbReference type="PROSITE-ProRule" id="PRU00502"/>
    </source>
</evidence>
<evidence type="ECO:0000256" key="23">
    <source>
        <dbReference type="ARBA" id="ARBA00023015"/>
    </source>
</evidence>
<evidence type="ECO:0000256" key="30">
    <source>
        <dbReference type="ARBA" id="ARBA00050910"/>
    </source>
</evidence>
<evidence type="ECO:0000256" key="34">
    <source>
        <dbReference type="SAM" id="MobiDB-lite"/>
    </source>
</evidence>
<accession>A0AAD9E1S5</accession>
<comment type="catalytic activity">
    <reaction evidence="29">
        <text>N(6)-acetyl-L-lysyl-[protein] + H2O = L-lysyl-[protein] + acetate</text>
        <dbReference type="Rhea" id="RHEA:58108"/>
        <dbReference type="Rhea" id="RHEA-COMP:9752"/>
        <dbReference type="Rhea" id="RHEA-COMP:10731"/>
        <dbReference type="ChEBI" id="CHEBI:15377"/>
        <dbReference type="ChEBI" id="CHEBI:29969"/>
        <dbReference type="ChEBI" id="CHEBI:30089"/>
        <dbReference type="ChEBI" id="CHEBI:61930"/>
    </reaction>
    <physiologicalReaction direction="left-to-right" evidence="29">
        <dbReference type="Rhea" id="RHEA:58109"/>
    </physiologicalReaction>
</comment>
<dbReference type="CDD" id="cd10003">
    <property type="entry name" value="HDAC6-dom2"/>
    <property type="match status" value="1"/>
</dbReference>
<evidence type="ECO:0000256" key="1">
    <source>
        <dbReference type="ARBA" id="ARBA00001947"/>
    </source>
</evidence>
<dbReference type="SUPFAM" id="SSF52768">
    <property type="entry name" value="Arginase/deacetylase"/>
    <property type="match status" value="2"/>
</dbReference>
<dbReference type="GO" id="GO:0051646">
    <property type="term" value="P:mitochondrion localization"/>
    <property type="evidence" value="ECO:0007669"/>
    <property type="project" value="UniProtKB-ARBA"/>
</dbReference>
<evidence type="ECO:0000256" key="32">
    <source>
        <dbReference type="ARBA" id="ARBA00082852"/>
    </source>
</evidence>
<dbReference type="InterPro" id="IPR023696">
    <property type="entry name" value="Ureohydrolase_dom_sf"/>
</dbReference>
<keyword evidence="21" id="KW-0832">Ubl conjugation</keyword>
<keyword evidence="19" id="KW-0378">Hydrolase</keyword>
<keyword evidence="11" id="KW-0963">Cytoplasm</keyword>
<evidence type="ECO:0000256" key="3">
    <source>
        <dbReference type="ARBA" id="ARBA00004123"/>
    </source>
</evidence>
<evidence type="ECO:0000256" key="12">
    <source>
        <dbReference type="ARBA" id="ARBA00022491"/>
    </source>
</evidence>
<evidence type="ECO:0000256" key="13">
    <source>
        <dbReference type="ARBA" id="ARBA00022553"/>
    </source>
</evidence>
<dbReference type="Pfam" id="PF02148">
    <property type="entry name" value="zf-UBP"/>
    <property type="match status" value="1"/>
</dbReference>
<organism evidence="36 37">
    <name type="scientific">Electrophorus voltai</name>
    <dbReference type="NCBI Taxonomy" id="2609070"/>
    <lineage>
        <taxon>Eukaryota</taxon>
        <taxon>Metazoa</taxon>
        <taxon>Chordata</taxon>
        <taxon>Craniata</taxon>
        <taxon>Vertebrata</taxon>
        <taxon>Euteleostomi</taxon>
        <taxon>Actinopterygii</taxon>
        <taxon>Neopterygii</taxon>
        <taxon>Teleostei</taxon>
        <taxon>Ostariophysi</taxon>
        <taxon>Gymnotiformes</taxon>
        <taxon>Gymnotoidei</taxon>
        <taxon>Gymnotidae</taxon>
        <taxon>Electrophorus</taxon>
    </lineage>
</organism>
<dbReference type="GO" id="GO:0040029">
    <property type="term" value="P:epigenetic regulation of gene expression"/>
    <property type="evidence" value="ECO:0007669"/>
    <property type="project" value="TreeGrafter"/>
</dbReference>
<comment type="caution">
    <text evidence="36">The sequence shown here is derived from an EMBL/GenBank/DDBJ whole genome shotgun (WGS) entry which is preliminary data.</text>
</comment>
<feature type="domain" description="UBP-type" evidence="35">
    <location>
        <begin position="1023"/>
        <end position="1121"/>
    </location>
</feature>
<evidence type="ECO:0000256" key="25">
    <source>
        <dbReference type="ARBA" id="ARBA00023203"/>
    </source>
</evidence>
<keyword evidence="15" id="KW-0479">Metal-binding</keyword>
<evidence type="ECO:0000256" key="20">
    <source>
        <dbReference type="ARBA" id="ARBA00022833"/>
    </source>
</evidence>
<keyword evidence="24" id="KW-0804">Transcription</keyword>
<dbReference type="GO" id="GO:0000118">
    <property type="term" value="C:histone deacetylase complex"/>
    <property type="evidence" value="ECO:0007669"/>
    <property type="project" value="TreeGrafter"/>
</dbReference>
<evidence type="ECO:0000256" key="9">
    <source>
        <dbReference type="ARBA" id="ARBA00007738"/>
    </source>
</evidence>
<dbReference type="SMART" id="SM00290">
    <property type="entry name" value="ZnF_UBP"/>
    <property type="match status" value="1"/>
</dbReference>
<feature type="compositionally biased region" description="Low complexity" evidence="34">
    <location>
        <begin position="908"/>
        <end position="920"/>
    </location>
</feature>
<evidence type="ECO:0000256" key="16">
    <source>
        <dbReference type="ARBA" id="ARBA00022737"/>
    </source>
</evidence>
<dbReference type="GO" id="GO:0043204">
    <property type="term" value="C:perikaryon"/>
    <property type="evidence" value="ECO:0007669"/>
    <property type="project" value="UniProtKB-SubCell"/>
</dbReference>
<feature type="region of interest" description="Disordered" evidence="34">
    <location>
        <begin position="846"/>
        <end position="890"/>
    </location>
</feature>
<keyword evidence="16" id="KW-0677">Repeat</keyword>
<dbReference type="GO" id="GO:0051129">
    <property type="term" value="P:negative regulation of cellular component organization"/>
    <property type="evidence" value="ECO:0007669"/>
    <property type="project" value="UniProtKB-ARBA"/>
</dbReference>
<reference evidence="36" key="1">
    <citation type="submission" date="2023-03" db="EMBL/GenBank/DDBJ databases">
        <title>Electrophorus voltai genome.</title>
        <authorList>
            <person name="Bian C."/>
        </authorList>
    </citation>
    <scope>NUCLEOTIDE SEQUENCE</scope>
    <source>
        <strain evidence="36">CB-2022</strain>
        <tissue evidence="36">Muscle</tissue>
    </source>
</reference>
<dbReference type="Proteomes" id="UP001239994">
    <property type="component" value="Unassembled WGS sequence"/>
</dbReference>
<keyword evidence="14" id="KW-0808">Transferase</keyword>
<evidence type="ECO:0000313" key="37">
    <source>
        <dbReference type="Proteomes" id="UP001239994"/>
    </source>
</evidence>
<evidence type="ECO:0000256" key="2">
    <source>
        <dbReference type="ARBA" id="ARBA00004120"/>
    </source>
</evidence>
<dbReference type="GO" id="GO:0030425">
    <property type="term" value="C:dendrite"/>
    <property type="evidence" value="ECO:0007669"/>
    <property type="project" value="UniProtKB-SubCell"/>
</dbReference>
<evidence type="ECO:0000256" key="8">
    <source>
        <dbReference type="ARBA" id="ARBA00004906"/>
    </source>
</evidence>
<evidence type="ECO:0000256" key="7">
    <source>
        <dbReference type="ARBA" id="ARBA00004489"/>
    </source>
</evidence>
<keyword evidence="23" id="KW-0805">Transcription regulation</keyword>
<comment type="subcellular location">
    <subcellularLocation>
        <location evidence="7">Cell projection</location>
        <location evidence="7">Axon</location>
    </subcellularLocation>
    <subcellularLocation>
        <location evidence="4">Cell projection</location>
        <location evidence="4">Dendrite</location>
    </subcellularLocation>
    <subcellularLocation>
        <location evidence="2">Cytoplasm</location>
        <location evidence="2">Cytoskeleton</location>
        <location evidence="2">Cilium basal body</location>
    </subcellularLocation>
    <subcellularLocation>
        <location evidence="5">Cytoplasm</location>
        <location evidence="5">Cytoskeleton</location>
        <location evidence="5">Microtubule organizing center</location>
        <location evidence="5">Centrosome</location>
    </subcellularLocation>
    <subcellularLocation>
        <location evidence="3">Nucleus</location>
    </subcellularLocation>
    <subcellularLocation>
        <location evidence="6">Perikaryon</location>
    </subcellularLocation>
</comment>
<name>A0AAD9E1S5_9TELE</name>
<dbReference type="FunFam" id="3.40.800.20:FF:000005">
    <property type="entry name" value="histone deacetylase 6"/>
    <property type="match status" value="2"/>
</dbReference>
<comment type="similarity">
    <text evidence="9">Belongs to the histone deacetylase family. HD type 2 subfamily.</text>
</comment>
<dbReference type="GO" id="GO:0016740">
    <property type="term" value="F:transferase activity"/>
    <property type="evidence" value="ECO:0007669"/>
    <property type="project" value="UniProtKB-KW"/>
</dbReference>
<protein>
    <recommendedName>
        <fullName evidence="31">Protein deacetylase HDAC6</fullName>
    </recommendedName>
    <alternativeName>
        <fullName evidence="32">Tubulin-lysine deacetylase HDAC6</fullName>
    </alternativeName>
</protein>
<keyword evidence="37" id="KW-1185">Reference proteome</keyword>
<dbReference type="EMBL" id="JAROKS010000009">
    <property type="protein sequence ID" value="KAK1801094.1"/>
    <property type="molecule type" value="Genomic_DNA"/>
</dbReference>
<evidence type="ECO:0000256" key="6">
    <source>
        <dbReference type="ARBA" id="ARBA00004484"/>
    </source>
</evidence>
<dbReference type="GO" id="GO:0008270">
    <property type="term" value="F:zinc ion binding"/>
    <property type="evidence" value="ECO:0007669"/>
    <property type="project" value="UniProtKB-KW"/>
</dbReference>
<dbReference type="GO" id="GO:0004407">
    <property type="term" value="F:histone deacetylase activity"/>
    <property type="evidence" value="ECO:0007669"/>
    <property type="project" value="TreeGrafter"/>
</dbReference>
<evidence type="ECO:0000256" key="10">
    <source>
        <dbReference type="ARBA" id="ARBA00022481"/>
    </source>
</evidence>
<keyword evidence="18" id="KW-0833">Ubl conjugation pathway</keyword>
<dbReference type="GO" id="GO:0051130">
    <property type="term" value="P:positive regulation of cellular component organization"/>
    <property type="evidence" value="ECO:0007669"/>
    <property type="project" value="UniProtKB-ARBA"/>
</dbReference>
<evidence type="ECO:0000256" key="28">
    <source>
        <dbReference type="ARBA" id="ARBA00023273"/>
    </source>
</evidence>
<keyword evidence="13" id="KW-0597">Phosphoprotein</keyword>
<dbReference type="Pfam" id="PF00850">
    <property type="entry name" value="Hist_deacetyl"/>
    <property type="match status" value="2"/>
</dbReference>
<dbReference type="GO" id="GO:0005813">
    <property type="term" value="C:centrosome"/>
    <property type="evidence" value="ECO:0007669"/>
    <property type="project" value="UniProtKB-SubCell"/>
</dbReference>
<comment type="pathway">
    <text evidence="8">Protein modification; protein ubiquitination.</text>
</comment>
<dbReference type="InterPro" id="IPR001607">
    <property type="entry name" value="Znf_UBP"/>
</dbReference>
<evidence type="ECO:0000256" key="29">
    <source>
        <dbReference type="ARBA" id="ARBA00049136"/>
    </source>
</evidence>
<evidence type="ECO:0000256" key="19">
    <source>
        <dbReference type="ARBA" id="ARBA00022801"/>
    </source>
</evidence>
<evidence type="ECO:0000256" key="21">
    <source>
        <dbReference type="ARBA" id="ARBA00022843"/>
    </source>
</evidence>
<evidence type="ECO:0000256" key="17">
    <source>
        <dbReference type="ARBA" id="ARBA00022771"/>
    </source>
</evidence>
<feature type="compositionally biased region" description="Basic and acidic residues" evidence="34">
    <location>
        <begin position="48"/>
        <end position="58"/>
    </location>
</feature>
<evidence type="ECO:0000256" key="22">
    <source>
        <dbReference type="ARBA" id="ARBA00022853"/>
    </source>
</evidence>
<dbReference type="SUPFAM" id="SSF57850">
    <property type="entry name" value="RING/U-box"/>
    <property type="match status" value="1"/>
</dbReference>
<evidence type="ECO:0000256" key="31">
    <source>
        <dbReference type="ARBA" id="ARBA00068733"/>
    </source>
</evidence>
<dbReference type="InterPro" id="IPR013083">
    <property type="entry name" value="Znf_RING/FYVE/PHD"/>
</dbReference>
<dbReference type="PRINTS" id="PR01270">
    <property type="entry name" value="HDASUPER"/>
</dbReference>
<evidence type="ECO:0000256" key="5">
    <source>
        <dbReference type="ARBA" id="ARBA00004300"/>
    </source>
</evidence>
<sequence>MDSASDPTPPRPKNCTGFPQKPSHNSKRQSSKQSHKQSLQETRRKGRMDRGKGEDEMTNKLKNLDLKCKQKATGTGVAYSDAFSRFHCLWDTSHSECPERVVTIVKMMEEEGLLSRCVQVETRAASEDELSLVHTKEYIDRMKSTQKMTVEELKSVSEDYDSVYLHPESFTCACLGAGSLLQLVDKVMTSELLNGFSVCRPPGHHAHADKMNGYCMFNNLAVAARYAQKHHAVQRVLIVDWDVHHGQGIQYIFQQDPSVLYFSVHRYEGGSFWPHMPESDSSAVGLGAGQGYNINLPWKKLGMGDGDYVTAFQRLLLPIAYEFQPQLVLVAAGFDSVVGDPKGEMCVSPQCCSVLTHMLMGLAEGRLVFALEGGYNLQATAAGACASLKALLGDPCPHLPCPGAPSESGLKSISDTVSALYPFWTSLQTLEGGPLSEKESLPSPVCVEIKLESSSLGTGLVYDQRMMEHHNMWNSHHPELPQRIFRIFSCHENLGLVTRCERIPARLATEDELMLCHGSAHIATIKSTEQMKPRDLHRLCDEYNSIYISNESYKCALLAAGACFNCARAVLTGQVRNAVAIVRPPGHHAESDTACGFCFFNTAALTARYAQSITHEALRVLIVDWDVHHGNGTQHIFESDCSVLYISLHRYENATFFPSSEDANYDKVGQGRGTGYNVNIPWNGAKMGDPEYLAAFHNIVMPVAREFAPELVLVSAGFDAARGDPLGGYQVTPECYAHLTHQLLSLAAGRVLIILEGGYNLTSISESMAMCTSMLLGDTPPLLPPLPPPHPNATLTINNVLRVHAPYWRSLRIQSKAAVSFASHMVCQHGASVLISVPESLRLSLPSLKPKGKRPSAGKKSPPHITPDQRRQQSIPVMTSPASPATAQEDSGLDELTQGLCLLDLSTSSSANSSPASVPVGGARPKVKPSPQRDAMAMQEVSPLKVMERDSEEDGMKAESTAAKEEKQLASEVAVGGAAVAMDDQQSCEPEGACGYTKKSVFELVCGTVDMGGDTMYVVEPLSWCPHLDSVRPVPPGGMDVFRPCEECGAEMENWICLCCYKVLCGRFVNEHMVTHSQVSGHALVLSFADLSVWCYPCESYVHNKMLYEAKNSAHLTKFGEEIPPIN</sequence>
<dbReference type="PROSITE" id="PS50271">
    <property type="entry name" value="ZF_UBP"/>
    <property type="match status" value="1"/>
</dbReference>
<dbReference type="PANTHER" id="PTHR10625:SF21">
    <property type="entry name" value="HISTONE DEACETYLASE 6"/>
    <property type="match status" value="1"/>
</dbReference>
<dbReference type="Gene3D" id="3.30.40.10">
    <property type="entry name" value="Zinc/RING finger domain, C3HC4 (zinc finger)"/>
    <property type="match status" value="1"/>
</dbReference>
<comment type="catalytic activity">
    <reaction evidence="30">
        <text>N(6)-acetyl-L-lysyl-[alpha-tubulin] + H2O = L-lysyl-[alpha-tubulin] + acetate</text>
        <dbReference type="Rhea" id="RHEA:21548"/>
        <dbReference type="Rhea" id="RHEA-COMP:11278"/>
        <dbReference type="Rhea" id="RHEA-COMP:11279"/>
        <dbReference type="ChEBI" id="CHEBI:15377"/>
        <dbReference type="ChEBI" id="CHEBI:29969"/>
        <dbReference type="ChEBI" id="CHEBI:30089"/>
        <dbReference type="ChEBI" id="CHEBI:61930"/>
    </reaction>
    <physiologicalReaction direction="left-to-right" evidence="30">
        <dbReference type="Rhea" id="RHEA:21549"/>
    </physiologicalReaction>
</comment>
<dbReference type="AlphaFoldDB" id="A0AAD9E1S5"/>
<evidence type="ECO:0000259" key="35">
    <source>
        <dbReference type="PROSITE" id="PS50271"/>
    </source>
</evidence>
<evidence type="ECO:0000256" key="18">
    <source>
        <dbReference type="ARBA" id="ARBA00022786"/>
    </source>
</evidence>
<keyword evidence="26" id="KW-0206">Cytoskeleton</keyword>
<evidence type="ECO:0000313" key="36">
    <source>
        <dbReference type="EMBL" id="KAK1801094.1"/>
    </source>
</evidence>
<feature type="compositionally biased region" description="Basic residues" evidence="34">
    <location>
        <begin position="24"/>
        <end position="35"/>
    </location>
</feature>
<comment type="cofactor">
    <cofactor evidence="1">
        <name>Zn(2+)</name>
        <dbReference type="ChEBI" id="CHEBI:29105"/>
    </cofactor>
</comment>
<evidence type="ECO:0000256" key="4">
    <source>
        <dbReference type="ARBA" id="ARBA00004279"/>
    </source>
</evidence>
<feature type="region of interest" description="Disordered" evidence="34">
    <location>
        <begin position="1"/>
        <end position="58"/>
    </location>
</feature>
<keyword evidence="12" id="KW-0678">Repressor</keyword>
<dbReference type="Gene3D" id="3.40.800.20">
    <property type="entry name" value="Histone deacetylase domain"/>
    <property type="match status" value="2"/>
</dbReference>
<dbReference type="InterPro" id="IPR023801">
    <property type="entry name" value="His_deacetylse_dom"/>
</dbReference>
<proteinExistence type="inferred from homology"/>
<evidence type="ECO:0000256" key="14">
    <source>
        <dbReference type="ARBA" id="ARBA00022679"/>
    </source>
</evidence>
<dbReference type="FunFam" id="3.30.40.10:FF:000342">
    <property type="entry name" value="Histone deacetylase 6"/>
    <property type="match status" value="1"/>
</dbReference>
<feature type="compositionally biased region" description="Polar residues" evidence="34">
    <location>
        <begin position="872"/>
        <end position="889"/>
    </location>
</feature>
<evidence type="ECO:0000256" key="11">
    <source>
        <dbReference type="ARBA" id="ARBA00022490"/>
    </source>
</evidence>